<comment type="similarity">
    <text evidence="2">Belongs to the CPA3 antiporters (TC 2.A.63) subunit D family.</text>
</comment>
<evidence type="ECO:0000256" key="2">
    <source>
        <dbReference type="ARBA" id="ARBA00005346"/>
    </source>
</evidence>
<feature type="transmembrane region" description="Helical" evidence="8">
    <location>
        <begin position="112"/>
        <end position="131"/>
    </location>
</feature>
<evidence type="ECO:0000313" key="11">
    <source>
        <dbReference type="Proteomes" id="UP000521868"/>
    </source>
</evidence>
<dbReference type="PANTHER" id="PTHR42703">
    <property type="entry name" value="NADH DEHYDROGENASE"/>
    <property type="match status" value="1"/>
</dbReference>
<dbReference type="InterPro" id="IPR050586">
    <property type="entry name" value="CPA3_Na-H_Antiporter_D"/>
</dbReference>
<name>A0A7X6DJI7_9BURK</name>
<dbReference type="AlphaFoldDB" id="A0A7X6DJI7"/>
<feature type="transmembrane region" description="Helical" evidence="8">
    <location>
        <begin position="308"/>
        <end position="327"/>
    </location>
</feature>
<evidence type="ECO:0000256" key="4">
    <source>
        <dbReference type="ARBA" id="ARBA00022692"/>
    </source>
</evidence>
<sequence length="495" mass="53050">MTLAQHLPVLQVVVPLLAGPAIVLVRRHRIAWAIATLVSWLALAIAVALAWRVMESGPISYAIGNWPPPWGIEYRIDELNAFVLVLVSLIGAVAMPYARVSIAAELPLEQEYLFYAMYCLCLTGLLGMAATGDAFNLFVFMEIASLSMYVLIALGRRRQALAASYQYLIMGTIGATFYVIGVGLLYLMTGTLNMADMTTRLASVTDVRPVVAALAFIVTGVGLKLALFPLHQWLPNAYTYAPSVVTAFLAATATKVSIYVLIRFSLGIFGQSPIIGQVHFHELLLVLAIVAIVSMSLVALFQDDLKRLFAYSSVAQVGYIMLGVSLASQSGLTAGVSHLFNHGITKGALFLLVGALSLRAGSTSLERLAGIGARMPFTSLGIVIAGLSLIGVPGTAGFITKWYLIQACLEREAWLLAALVVATSLIALGYVWRFVEVAYLTPPHDDLPRAGEAPMSMLVAAWVLVVACVYFGLDTSFNAGFAADAVESLLRQGAK</sequence>
<comment type="subcellular location">
    <subcellularLocation>
        <location evidence="1">Cell membrane</location>
        <topology evidence="1">Multi-pass membrane protein</topology>
    </subcellularLocation>
    <subcellularLocation>
        <location evidence="7">Membrane</location>
        <topology evidence="7">Multi-pass membrane protein</topology>
    </subcellularLocation>
</comment>
<proteinExistence type="inferred from homology"/>
<evidence type="ECO:0000256" key="8">
    <source>
        <dbReference type="SAM" id="Phobius"/>
    </source>
</evidence>
<evidence type="ECO:0000256" key="1">
    <source>
        <dbReference type="ARBA" id="ARBA00004651"/>
    </source>
</evidence>
<keyword evidence="3" id="KW-1003">Cell membrane</keyword>
<feature type="transmembrane region" description="Helical" evidence="8">
    <location>
        <begin position="167"/>
        <end position="189"/>
    </location>
</feature>
<feature type="transmembrane region" description="Helical" evidence="8">
    <location>
        <begin position="413"/>
        <end position="432"/>
    </location>
</feature>
<dbReference type="Proteomes" id="UP000521868">
    <property type="component" value="Unassembled WGS sequence"/>
</dbReference>
<dbReference type="InterPro" id="IPR003918">
    <property type="entry name" value="NADH_UbQ_OxRdtase"/>
</dbReference>
<gene>
    <name evidence="10" type="ORF">RAMLITH_21270</name>
</gene>
<feature type="transmembrane region" description="Helical" evidence="8">
    <location>
        <begin position="32"/>
        <end position="51"/>
    </location>
</feature>
<dbReference type="EMBL" id="VTOX01000010">
    <property type="protein sequence ID" value="NKE68352.1"/>
    <property type="molecule type" value="Genomic_DNA"/>
</dbReference>
<evidence type="ECO:0000256" key="7">
    <source>
        <dbReference type="RuleBase" id="RU000320"/>
    </source>
</evidence>
<feature type="transmembrane region" description="Helical" evidence="8">
    <location>
        <begin position="240"/>
        <end position="262"/>
    </location>
</feature>
<evidence type="ECO:0000313" key="10">
    <source>
        <dbReference type="EMBL" id="NKE68352.1"/>
    </source>
</evidence>
<dbReference type="GO" id="GO:0005886">
    <property type="term" value="C:plasma membrane"/>
    <property type="evidence" value="ECO:0007669"/>
    <property type="project" value="UniProtKB-SubCell"/>
</dbReference>
<evidence type="ECO:0000256" key="6">
    <source>
        <dbReference type="ARBA" id="ARBA00023136"/>
    </source>
</evidence>
<accession>A0A7X6DJI7</accession>
<evidence type="ECO:0000259" key="9">
    <source>
        <dbReference type="Pfam" id="PF00361"/>
    </source>
</evidence>
<dbReference type="InterPro" id="IPR001750">
    <property type="entry name" value="ND/Mrp_TM"/>
</dbReference>
<keyword evidence="11" id="KW-1185">Reference proteome</keyword>
<feature type="domain" description="NADH:quinone oxidoreductase/Mrp antiporter transmembrane" evidence="9">
    <location>
        <begin position="133"/>
        <end position="426"/>
    </location>
</feature>
<protein>
    <submittedName>
        <fullName evidence="10">Monovalent cation/H+ antiporter subunit D family protein</fullName>
    </submittedName>
</protein>
<dbReference type="PRINTS" id="PR01437">
    <property type="entry name" value="NUOXDRDTASE4"/>
</dbReference>
<comment type="caution">
    <text evidence="10">The sequence shown here is derived from an EMBL/GenBank/DDBJ whole genome shotgun (WGS) entry which is preliminary data.</text>
</comment>
<keyword evidence="5 8" id="KW-1133">Transmembrane helix</keyword>
<dbReference type="GO" id="GO:0008137">
    <property type="term" value="F:NADH dehydrogenase (ubiquinone) activity"/>
    <property type="evidence" value="ECO:0007669"/>
    <property type="project" value="InterPro"/>
</dbReference>
<feature type="transmembrane region" description="Helical" evidence="8">
    <location>
        <begin position="6"/>
        <end position="25"/>
    </location>
</feature>
<dbReference type="Pfam" id="PF00361">
    <property type="entry name" value="Proton_antipo_M"/>
    <property type="match status" value="1"/>
</dbReference>
<keyword evidence="6 8" id="KW-0472">Membrane</keyword>
<feature type="transmembrane region" description="Helical" evidence="8">
    <location>
        <begin position="379"/>
        <end position="401"/>
    </location>
</feature>
<feature type="transmembrane region" description="Helical" evidence="8">
    <location>
        <begin position="137"/>
        <end position="155"/>
    </location>
</feature>
<feature type="transmembrane region" description="Helical" evidence="8">
    <location>
        <begin position="79"/>
        <end position="100"/>
    </location>
</feature>
<feature type="transmembrane region" description="Helical" evidence="8">
    <location>
        <begin position="453"/>
        <end position="473"/>
    </location>
</feature>
<dbReference type="PANTHER" id="PTHR42703:SF1">
    <property type="entry name" value="NA(+)_H(+) ANTIPORTER SUBUNIT D1"/>
    <property type="match status" value="1"/>
</dbReference>
<organism evidence="10 11">
    <name type="scientific">Ramlibacter lithotrophicus</name>
    <dbReference type="NCBI Taxonomy" id="2606681"/>
    <lineage>
        <taxon>Bacteria</taxon>
        <taxon>Pseudomonadati</taxon>
        <taxon>Pseudomonadota</taxon>
        <taxon>Betaproteobacteria</taxon>
        <taxon>Burkholderiales</taxon>
        <taxon>Comamonadaceae</taxon>
        <taxon>Ramlibacter</taxon>
    </lineage>
</organism>
<evidence type="ECO:0000256" key="5">
    <source>
        <dbReference type="ARBA" id="ARBA00022989"/>
    </source>
</evidence>
<keyword evidence="4 7" id="KW-0812">Transmembrane</keyword>
<reference evidence="10 11" key="1">
    <citation type="journal article" date="2020" name="Nature">
        <title>Bacterial chemolithoautotrophy via manganese oxidation.</title>
        <authorList>
            <person name="Yu H."/>
            <person name="Leadbetter J.R."/>
        </authorList>
    </citation>
    <scope>NUCLEOTIDE SEQUENCE [LARGE SCALE GENOMIC DNA]</scope>
    <source>
        <strain evidence="10 11">RBP-1</strain>
    </source>
</reference>
<evidence type="ECO:0000256" key="3">
    <source>
        <dbReference type="ARBA" id="ARBA00022475"/>
    </source>
</evidence>
<dbReference type="GO" id="GO:0042773">
    <property type="term" value="P:ATP synthesis coupled electron transport"/>
    <property type="evidence" value="ECO:0007669"/>
    <property type="project" value="InterPro"/>
</dbReference>
<feature type="transmembrane region" description="Helical" evidence="8">
    <location>
        <begin position="282"/>
        <end position="301"/>
    </location>
</feature>
<feature type="transmembrane region" description="Helical" evidence="8">
    <location>
        <begin position="209"/>
        <end position="228"/>
    </location>
</feature>
<dbReference type="RefSeq" id="WP_168109479.1">
    <property type="nucleotide sequence ID" value="NZ_VTOX01000010.1"/>
</dbReference>